<gene>
    <name evidence="1" type="primary">gp34</name>
    <name evidence="1" type="ORF">NCTC12360_02804</name>
</gene>
<dbReference type="EMBL" id="UFYW01000001">
    <property type="protein sequence ID" value="STD84275.1"/>
    <property type="molecule type" value="Genomic_DNA"/>
</dbReference>
<reference evidence="1 2" key="1">
    <citation type="submission" date="2018-06" db="EMBL/GenBank/DDBJ databases">
        <authorList>
            <consortium name="Pathogen Informatics"/>
            <person name="Doyle S."/>
        </authorList>
    </citation>
    <scope>NUCLEOTIDE SEQUENCE [LARGE SCALE GENOMIC DNA]</scope>
    <source>
        <strain evidence="1 2">NCTC12360</strain>
    </source>
</reference>
<name>A0A376H642_ENTGA</name>
<protein>
    <submittedName>
        <fullName evidence="1">Portal protein</fullName>
    </submittedName>
</protein>
<proteinExistence type="predicted"/>
<dbReference type="OrthoDB" id="1697867at2"/>
<keyword evidence="2" id="KW-1185">Reference proteome</keyword>
<sequence length="499" mass="57471">MDPKYFLSQDPKILATAVKQAVNSDRTASYKRKMRKGVDYYKYKHDILHFRLFYVDNEGKVHEETSRSNIKIPHGYLTELIDQKVQYLLSNPVEIKTEQKGLQELLDQYIDEDFQLMLQELVEGGSQKGYEFVYTKLGEDRLSFQVADSLKVIEIYDADYNLIAIIRYYDTDIYQDGKTVRVTRSELWDSEKVWYFISEGGYLQSFKLDPKVAVNPLYHDTRLNPETKEAYGRSIGNALGVADFIPFLRYDNNKYQTTDLDPIKPLIDDYDLMACALSNNLQDFDQPFFAVKGFNGDGYEQLINNLRSRGAVGVGDTGGLDVHTVNIPVEARKAKLTVDKEGIYKFGMGFDSSQVGDGNVTNVVIQSRYTLLDLKCNKAEIRLRKIIKQMLELIVADINQRNSTAYDTSDLEIIITRDTMVDETEVEEREKTKAERKQLEIDNILNAAVRLDDETVLKYICEVFDLDYEEIQKLLDEQDYEEEVIPGVEVPEGDRITTK</sequence>
<dbReference type="RefSeq" id="WP_060815356.1">
    <property type="nucleotide sequence ID" value="NZ_JBHULA010000011.1"/>
</dbReference>
<dbReference type="AlphaFoldDB" id="A0A376H642"/>
<accession>A0A376H642</accession>
<evidence type="ECO:0000313" key="2">
    <source>
        <dbReference type="Proteomes" id="UP000254807"/>
    </source>
</evidence>
<evidence type="ECO:0000313" key="1">
    <source>
        <dbReference type="EMBL" id="STD84275.1"/>
    </source>
</evidence>
<dbReference type="Pfam" id="PF05133">
    <property type="entry name" value="SPP1_portal"/>
    <property type="match status" value="1"/>
</dbReference>
<dbReference type="Proteomes" id="UP000254807">
    <property type="component" value="Unassembled WGS sequence"/>
</dbReference>
<organism evidence="1 2">
    <name type="scientific">Enterococcus gallinarum</name>
    <dbReference type="NCBI Taxonomy" id="1353"/>
    <lineage>
        <taxon>Bacteria</taxon>
        <taxon>Bacillati</taxon>
        <taxon>Bacillota</taxon>
        <taxon>Bacilli</taxon>
        <taxon>Lactobacillales</taxon>
        <taxon>Enterococcaceae</taxon>
        <taxon>Enterococcus</taxon>
    </lineage>
</organism>
<dbReference type="InterPro" id="IPR021145">
    <property type="entry name" value="Portal_protein_SPP1_Gp6-like"/>
</dbReference>